<reference evidence="9 10" key="1">
    <citation type="submission" date="2019-07" db="EMBL/GenBank/DDBJ databases">
        <authorList>
            <person name="Kim J."/>
        </authorList>
    </citation>
    <scope>NUCLEOTIDE SEQUENCE [LARGE SCALE GENOMIC DNA]</scope>
    <source>
        <strain evidence="9 10">N4</strain>
    </source>
</reference>
<keyword evidence="5 8" id="KW-1133">Transmembrane helix</keyword>
<keyword evidence="4 7" id="KW-0812">Transmembrane</keyword>
<feature type="transmembrane region" description="Helical" evidence="8">
    <location>
        <begin position="84"/>
        <end position="103"/>
    </location>
</feature>
<dbReference type="AlphaFoldDB" id="A0A559IZX4"/>
<evidence type="ECO:0000313" key="9">
    <source>
        <dbReference type="EMBL" id="TVX93176.1"/>
    </source>
</evidence>
<feature type="transmembrane region" description="Helical" evidence="8">
    <location>
        <begin position="59"/>
        <end position="78"/>
    </location>
</feature>
<evidence type="ECO:0000256" key="3">
    <source>
        <dbReference type="ARBA" id="ARBA00022475"/>
    </source>
</evidence>
<dbReference type="InterPro" id="IPR000390">
    <property type="entry name" value="Small_drug/metabolite_transptr"/>
</dbReference>
<dbReference type="InterPro" id="IPR045324">
    <property type="entry name" value="Small_multidrug_res"/>
</dbReference>
<feature type="transmembrane region" description="Helical" evidence="8">
    <location>
        <begin position="29"/>
        <end position="47"/>
    </location>
</feature>
<dbReference type="PANTHER" id="PTHR30561:SF0">
    <property type="entry name" value="GUANIDINIUM EXPORTER"/>
    <property type="match status" value="1"/>
</dbReference>
<dbReference type="EMBL" id="VNJK01000001">
    <property type="protein sequence ID" value="TVX93176.1"/>
    <property type="molecule type" value="Genomic_DNA"/>
</dbReference>
<keyword evidence="3" id="KW-1003">Cell membrane</keyword>
<organism evidence="9 10">
    <name type="scientific">Paenibacillus agilis</name>
    <dbReference type="NCBI Taxonomy" id="3020863"/>
    <lineage>
        <taxon>Bacteria</taxon>
        <taxon>Bacillati</taxon>
        <taxon>Bacillota</taxon>
        <taxon>Bacilli</taxon>
        <taxon>Bacillales</taxon>
        <taxon>Paenibacillaceae</taxon>
        <taxon>Paenibacillus</taxon>
    </lineage>
</organism>
<dbReference type="GO" id="GO:0005886">
    <property type="term" value="C:plasma membrane"/>
    <property type="evidence" value="ECO:0007669"/>
    <property type="project" value="UniProtKB-SubCell"/>
</dbReference>
<evidence type="ECO:0000313" key="10">
    <source>
        <dbReference type="Proteomes" id="UP000318102"/>
    </source>
</evidence>
<comment type="caution">
    <text evidence="9">The sequence shown here is derived from an EMBL/GenBank/DDBJ whole genome shotgun (WGS) entry which is preliminary data.</text>
</comment>
<dbReference type="GO" id="GO:0022857">
    <property type="term" value="F:transmembrane transporter activity"/>
    <property type="evidence" value="ECO:0007669"/>
    <property type="project" value="InterPro"/>
</dbReference>
<evidence type="ECO:0000256" key="1">
    <source>
        <dbReference type="ARBA" id="ARBA00004651"/>
    </source>
</evidence>
<dbReference type="FunFam" id="1.10.3730.20:FF:000001">
    <property type="entry name" value="Quaternary ammonium compound resistance transporter SugE"/>
    <property type="match status" value="1"/>
</dbReference>
<evidence type="ECO:0000256" key="5">
    <source>
        <dbReference type="ARBA" id="ARBA00022989"/>
    </source>
</evidence>
<keyword evidence="2" id="KW-0813">Transport</keyword>
<dbReference type="PANTHER" id="PTHR30561">
    <property type="entry name" value="SMR FAMILY PROTON-DEPENDENT DRUG EFFLUX TRANSPORTER SUGE"/>
    <property type="match status" value="1"/>
</dbReference>
<feature type="transmembrane region" description="Helical" evidence="8">
    <location>
        <begin position="5"/>
        <end position="23"/>
    </location>
</feature>
<comment type="similarity">
    <text evidence="7">Belongs to the drug/metabolite transporter (DMT) superfamily. Small multidrug resistance (SMR) (TC 2.A.7.1) family.</text>
</comment>
<sequence length="104" mass="11278">MPWMYLIIAGCFEVIGIIGIKRASEKDNFLNNVILIGGFMISFAFLLEALKTIPLSTAYAVWTGIGTVGGAIVGMLLFKEPRNLLRMLFIFGIIGAVVALKLLG</sequence>
<dbReference type="RefSeq" id="WP_144989402.1">
    <property type="nucleotide sequence ID" value="NZ_VNJK01000001.1"/>
</dbReference>
<dbReference type="Proteomes" id="UP000318102">
    <property type="component" value="Unassembled WGS sequence"/>
</dbReference>
<dbReference type="SUPFAM" id="SSF103481">
    <property type="entry name" value="Multidrug resistance efflux transporter EmrE"/>
    <property type="match status" value="1"/>
</dbReference>
<dbReference type="OrthoDB" id="21828at2"/>
<accession>A0A559IZX4</accession>
<keyword evidence="6 8" id="KW-0472">Membrane</keyword>
<evidence type="ECO:0000256" key="7">
    <source>
        <dbReference type="RuleBase" id="RU003942"/>
    </source>
</evidence>
<keyword evidence="10" id="KW-1185">Reference proteome</keyword>
<protein>
    <submittedName>
        <fullName evidence="9">Multidrug efflux SMR transporter</fullName>
    </submittedName>
</protein>
<evidence type="ECO:0000256" key="8">
    <source>
        <dbReference type="SAM" id="Phobius"/>
    </source>
</evidence>
<gene>
    <name evidence="9" type="ORF">FPZ44_08960</name>
</gene>
<proteinExistence type="inferred from homology"/>
<evidence type="ECO:0000256" key="2">
    <source>
        <dbReference type="ARBA" id="ARBA00022448"/>
    </source>
</evidence>
<name>A0A559IZX4_9BACL</name>
<dbReference type="Pfam" id="PF00893">
    <property type="entry name" value="Multi_Drug_Res"/>
    <property type="match status" value="1"/>
</dbReference>
<evidence type="ECO:0000256" key="6">
    <source>
        <dbReference type="ARBA" id="ARBA00023136"/>
    </source>
</evidence>
<evidence type="ECO:0000256" key="4">
    <source>
        <dbReference type="ARBA" id="ARBA00022692"/>
    </source>
</evidence>
<dbReference type="InterPro" id="IPR037185">
    <property type="entry name" value="EmrE-like"/>
</dbReference>
<dbReference type="Gene3D" id="1.10.3730.20">
    <property type="match status" value="1"/>
</dbReference>
<comment type="subcellular location">
    <subcellularLocation>
        <location evidence="1 7">Cell membrane</location>
        <topology evidence="1 7">Multi-pass membrane protein</topology>
    </subcellularLocation>
</comment>